<dbReference type="Pfam" id="PF13462">
    <property type="entry name" value="Thioredoxin_4"/>
    <property type="match status" value="1"/>
</dbReference>
<dbReference type="RefSeq" id="WP_353474441.1">
    <property type="nucleotide sequence ID" value="NZ_CP123385.1"/>
</dbReference>
<comment type="similarity">
    <text evidence="1">Belongs to the thioredoxin family. DsbA subfamily.</text>
</comment>
<protein>
    <submittedName>
        <fullName evidence="3">DsbA family protein</fullName>
    </submittedName>
</protein>
<evidence type="ECO:0000313" key="3">
    <source>
        <dbReference type="EMBL" id="XCC95574.1"/>
    </source>
</evidence>
<feature type="domain" description="Thioredoxin-like fold" evidence="2">
    <location>
        <begin position="58"/>
        <end position="223"/>
    </location>
</feature>
<name>A0AAU8ALD3_9RHOB</name>
<dbReference type="SUPFAM" id="SSF52833">
    <property type="entry name" value="Thioredoxin-like"/>
    <property type="match status" value="1"/>
</dbReference>
<accession>A0AAU8ALD3</accession>
<dbReference type="PANTHER" id="PTHR13887:SF56">
    <property type="entry name" value="THIOREDOXIN-LIKE REDUCTASE RV2466C"/>
    <property type="match status" value="1"/>
</dbReference>
<sequence>MTRILPVAALAATFALGGGWLLDEARTTTAGVALPGAANAQEASSEASAAETAPEIVEMVKGDVNAPVEIIEYASFTCPHCARFSNEVLPQIDENYIKTGKVKLVYRDVYFDKYGMWAAMVARCEPAKFFGISDMIYKTQGDWVKAGSDQGIADGLRKIGLMAGIGKDQLDACMNDGAKLKALVGWYQENATRDNITATPSFLIDGKPYSNMSYEDFAKVLDEHYEAAK</sequence>
<dbReference type="InterPro" id="IPR012336">
    <property type="entry name" value="Thioredoxin-like_fold"/>
</dbReference>
<reference evidence="3" key="1">
    <citation type="submission" date="2023-02" db="EMBL/GenBank/DDBJ databases">
        <title>Description and genomic characterization of Salipiger bruguierae sp. nov., isolated from the sediment of mangrove plant Bruguiera sexangula.</title>
        <authorList>
            <person name="Long M."/>
        </authorList>
    </citation>
    <scope>NUCLEOTIDE SEQUENCE</scope>
    <source>
        <strain evidence="3">H15</strain>
    </source>
</reference>
<dbReference type="EMBL" id="CP123385">
    <property type="protein sequence ID" value="XCC95574.1"/>
    <property type="molecule type" value="Genomic_DNA"/>
</dbReference>
<dbReference type="Gene3D" id="3.40.30.10">
    <property type="entry name" value="Glutaredoxin"/>
    <property type="match status" value="1"/>
</dbReference>
<dbReference type="InterPro" id="IPR036249">
    <property type="entry name" value="Thioredoxin-like_sf"/>
</dbReference>
<organism evidence="3">
    <name type="scientific">Alloyangia sp. H15</name>
    <dbReference type="NCBI Taxonomy" id="3029062"/>
    <lineage>
        <taxon>Bacteria</taxon>
        <taxon>Pseudomonadati</taxon>
        <taxon>Pseudomonadota</taxon>
        <taxon>Alphaproteobacteria</taxon>
        <taxon>Rhodobacterales</taxon>
        <taxon>Roseobacteraceae</taxon>
        <taxon>Alloyangia</taxon>
    </lineage>
</organism>
<dbReference type="PANTHER" id="PTHR13887">
    <property type="entry name" value="GLUTATHIONE S-TRANSFERASE KAPPA"/>
    <property type="match status" value="1"/>
</dbReference>
<evidence type="ECO:0000259" key="2">
    <source>
        <dbReference type="Pfam" id="PF13462"/>
    </source>
</evidence>
<dbReference type="AlphaFoldDB" id="A0AAU8ALD3"/>
<evidence type="ECO:0000256" key="1">
    <source>
        <dbReference type="ARBA" id="ARBA00005791"/>
    </source>
</evidence>
<proteinExistence type="inferred from homology"/>
<gene>
    <name evidence="3" type="ORF">PVT71_21060</name>
</gene>